<feature type="compositionally biased region" description="Basic residues" evidence="1">
    <location>
        <begin position="133"/>
        <end position="150"/>
    </location>
</feature>
<accession>A0A481Z0M2</accession>
<feature type="compositionally biased region" description="Basic and acidic residues" evidence="1">
    <location>
        <begin position="167"/>
        <end position="181"/>
    </location>
</feature>
<reference evidence="2" key="1">
    <citation type="journal article" date="2019" name="MBio">
        <title>Virus Genomes from Deep Sea Sediments Expand the Ocean Megavirome and Support Independent Origins of Viral Gigantism.</title>
        <authorList>
            <person name="Backstrom D."/>
            <person name="Yutin N."/>
            <person name="Jorgensen S.L."/>
            <person name="Dharamshi J."/>
            <person name="Homa F."/>
            <person name="Zaremba-Niedwiedzka K."/>
            <person name="Spang A."/>
            <person name="Wolf Y.I."/>
            <person name="Koonin E.V."/>
            <person name="Ettema T.J."/>
        </authorList>
    </citation>
    <scope>NUCLEOTIDE SEQUENCE</scope>
</reference>
<name>A0A481Z0M2_9VIRU</name>
<feature type="compositionally biased region" description="Basic and acidic residues" evidence="1">
    <location>
        <begin position="101"/>
        <end position="132"/>
    </location>
</feature>
<dbReference type="Pfam" id="PF19150">
    <property type="entry name" value="DUF5832"/>
    <property type="match status" value="1"/>
</dbReference>
<feature type="region of interest" description="Disordered" evidence="1">
    <location>
        <begin position="82"/>
        <end position="181"/>
    </location>
</feature>
<evidence type="ECO:0000256" key="1">
    <source>
        <dbReference type="SAM" id="MobiDB-lite"/>
    </source>
</evidence>
<proteinExistence type="predicted"/>
<dbReference type="EMBL" id="MK500406">
    <property type="protein sequence ID" value="QBK88969.1"/>
    <property type="molecule type" value="Genomic_DNA"/>
</dbReference>
<sequence>MSENNSTSAGVEIDRLREDDPIPRQNFVCLSFVSPEGIKNCTIRSIKVRGVYATRKEADERADYLRNEDSTFDVFVGEVGKWLPQDPNPTDKTKVKTQNYYEKEQQDLFKRREENMEKAKRMEKQRKDDKKIMSAKKAKLARRRNKNKKKGIPEKVKKELRKNVTKNKNEDKSESDINIQEKEKLIKKERKRIINNDKVIQEKKREYSEIEAKLKKAEELYKASLK</sequence>
<gene>
    <name evidence="2" type="ORF">LCMiAC02_00620</name>
</gene>
<protein>
    <submittedName>
        <fullName evidence="2">Uncharacterized protein</fullName>
    </submittedName>
</protein>
<dbReference type="InterPro" id="IPR043872">
    <property type="entry name" value="DUF5832"/>
</dbReference>
<organism evidence="2">
    <name type="scientific">Mimivirus LCMiAC02</name>
    <dbReference type="NCBI Taxonomy" id="2506609"/>
    <lineage>
        <taxon>Viruses</taxon>
        <taxon>Varidnaviria</taxon>
        <taxon>Bamfordvirae</taxon>
        <taxon>Nucleocytoviricota</taxon>
        <taxon>Megaviricetes</taxon>
        <taxon>Imitervirales</taxon>
        <taxon>Mimiviridae</taxon>
        <taxon>Klosneuvirinae</taxon>
    </lineage>
</organism>
<evidence type="ECO:0000313" key="2">
    <source>
        <dbReference type="EMBL" id="QBK88969.1"/>
    </source>
</evidence>